<feature type="transmembrane region" description="Helical" evidence="7">
    <location>
        <begin position="176"/>
        <end position="197"/>
    </location>
</feature>
<evidence type="ECO:0000256" key="7">
    <source>
        <dbReference type="RuleBase" id="RU363032"/>
    </source>
</evidence>
<keyword evidence="2 7" id="KW-0813">Transport</keyword>
<keyword evidence="10" id="KW-1185">Reference proteome</keyword>
<accession>A0A3L8PL72</accession>
<dbReference type="Pfam" id="PF19300">
    <property type="entry name" value="BPD_transp_1_N"/>
    <property type="match status" value="1"/>
</dbReference>
<evidence type="ECO:0000256" key="4">
    <source>
        <dbReference type="ARBA" id="ARBA00022692"/>
    </source>
</evidence>
<dbReference type="Proteomes" id="UP000282515">
    <property type="component" value="Unassembled WGS sequence"/>
</dbReference>
<dbReference type="EMBL" id="RDBF01000008">
    <property type="protein sequence ID" value="RLV55338.1"/>
    <property type="molecule type" value="Genomic_DNA"/>
</dbReference>
<dbReference type="AlphaFoldDB" id="A0A3L8PL72"/>
<keyword evidence="5 7" id="KW-1133">Transmembrane helix</keyword>
<dbReference type="PROSITE" id="PS50928">
    <property type="entry name" value="ABC_TM1"/>
    <property type="match status" value="1"/>
</dbReference>
<dbReference type="OrthoDB" id="147688at2"/>
<dbReference type="RefSeq" id="WP_121794678.1">
    <property type="nucleotide sequence ID" value="NZ_RDBF01000008.1"/>
</dbReference>
<gene>
    <name evidence="9" type="ORF">D9V41_11295</name>
</gene>
<comment type="caution">
    <text evidence="9">The sequence shown here is derived from an EMBL/GenBank/DDBJ whole genome shotgun (WGS) entry which is preliminary data.</text>
</comment>
<organism evidence="9 10">
    <name type="scientific">Aeromicrobium phragmitis</name>
    <dbReference type="NCBI Taxonomy" id="2478914"/>
    <lineage>
        <taxon>Bacteria</taxon>
        <taxon>Bacillati</taxon>
        <taxon>Actinomycetota</taxon>
        <taxon>Actinomycetes</taxon>
        <taxon>Propionibacteriales</taxon>
        <taxon>Nocardioidaceae</taxon>
        <taxon>Aeromicrobium</taxon>
    </lineage>
</organism>
<evidence type="ECO:0000313" key="9">
    <source>
        <dbReference type="EMBL" id="RLV55338.1"/>
    </source>
</evidence>
<dbReference type="InterPro" id="IPR000515">
    <property type="entry name" value="MetI-like"/>
</dbReference>
<evidence type="ECO:0000256" key="5">
    <source>
        <dbReference type="ARBA" id="ARBA00022989"/>
    </source>
</evidence>
<evidence type="ECO:0000256" key="3">
    <source>
        <dbReference type="ARBA" id="ARBA00022475"/>
    </source>
</evidence>
<dbReference type="InterPro" id="IPR035906">
    <property type="entry name" value="MetI-like_sf"/>
</dbReference>
<keyword evidence="3" id="KW-1003">Cell membrane</keyword>
<reference evidence="9 10" key="1">
    <citation type="submission" date="2018-10" db="EMBL/GenBank/DDBJ databases">
        <title>Aeromicrobium sp. 9W16Y-2 whole genome shotgun sequence.</title>
        <authorList>
            <person name="Li F."/>
        </authorList>
    </citation>
    <scope>NUCLEOTIDE SEQUENCE [LARGE SCALE GENOMIC DNA]</scope>
    <source>
        <strain evidence="9 10">9W16Y-2</strain>
    </source>
</reference>
<sequence length="316" mass="33885">MMRMFLRRLRVVIPTLFLITLLSFMLRVIIPGGPADALLGGSDNPDTIKMINERYGLDRPVWEQYLSWIGGVLRGDFGISYATGLPVVDVIAPRLASTLEIVGFGMVVSLVLGMAIGMFAAIKRETRVGRFVFAASGLGVSVPVFWISTMCAGIFGAMLGLLPVNGYVPWFSGVSAHLQSITMPVLLIAVPPTAFTIRHVRSAMVAALDSPYVRAARAMGVSSARIHFDLALRNAVGPVITFIPFLASTLVGELVIIDVVFVLPGLGASIVDAVHFRDFAALQAIVLLLAVAVVMLSLIADLVLTAIDPRRRKAVS</sequence>
<dbReference type="PANTHER" id="PTHR43163:SF6">
    <property type="entry name" value="DIPEPTIDE TRANSPORT SYSTEM PERMEASE PROTEIN DPPB-RELATED"/>
    <property type="match status" value="1"/>
</dbReference>
<dbReference type="PANTHER" id="PTHR43163">
    <property type="entry name" value="DIPEPTIDE TRANSPORT SYSTEM PERMEASE PROTEIN DPPB-RELATED"/>
    <property type="match status" value="1"/>
</dbReference>
<evidence type="ECO:0000256" key="6">
    <source>
        <dbReference type="ARBA" id="ARBA00023136"/>
    </source>
</evidence>
<protein>
    <submittedName>
        <fullName evidence="9">ABC transporter permease</fullName>
    </submittedName>
</protein>
<comment type="similarity">
    <text evidence="7">Belongs to the binding-protein-dependent transport system permease family.</text>
</comment>
<evidence type="ECO:0000313" key="10">
    <source>
        <dbReference type="Proteomes" id="UP000282515"/>
    </source>
</evidence>
<feature type="transmembrane region" description="Helical" evidence="7">
    <location>
        <begin position="235"/>
        <end position="261"/>
    </location>
</feature>
<dbReference type="CDD" id="cd06261">
    <property type="entry name" value="TM_PBP2"/>
    <property type="match status" value="1"/>
</dbReference>
<keyword evidence="6 7" id="KW-0472">Membrane</keyword>
<feature type="domain" description="ABC transmembrane type-1" evidence="8">
    <location>
        <begin position="95"/>
        <end position="300"/>
    </location>
</feature>
<feature type="transmembrane region" description="Helical" evidence="7">
    <location>
        <begin position="101"/>
        <end position="122"/>
    </location>
</feature>
<evidence type="ECO:0000256" key="1">
    <source>
        <dbReference type="ARBA" id="ARBA00004651"/>
    </source>
</evidence>
<dbReference type="Pfam" id="PF00528">
    <property type="entry name" value="BPD_transp_1"/>
    <property type="match status" value="1"/>
</dbReference>
<feature type="transmembrane region" description="Helical" evidence="7">
    <location>
        <begin position="131"/>
        <end position="164"/>
    </location>
</feature>
<dbReference type="SUPFAM" id="SSF161098">
    <property type="entry name" value="MetI-like"/>
    <property type="match status" value="1"/>
</dbReference>
<dbReference type="Gene3D" id="1.10.3720.10">
    <property type="entry name" value="MetI-like"/>
    <property type="match status" value="1"/>
</dbReference>
<evidence type="ECO:0000259" key="8">
    <source>
        <dbReference type="PROSITE" id="PS50928"/>
    </source>
</evidence>
<proteinExistence type="inferred from homology"/>
<name>A0A3L8PL72_9ACTN</name>
<evidence type="ECO:0000256" key="2">
    <source>
        <dbReference type="ARBA" id="ARBA00022448"/>
    </source>
</evidence>
<feature type="transmembrane region" description="Helical" evidence="7">
    <location>
        <begin position="281"/>
        <end position="304"/>
    </location>
</feature>
<dbReference type="InterPro" id="IPR045621">
    <property type="entry name" value="BPD_transp_1_N"/>
</dbReference>
<dbReference type="GO" id="GO:0005886">
    <property type="term" value="C:plasma membrane"/>
    <property type="evidence" value="ECO:0007669"/>
    <property type="project" value="UniProtKB-SubCell"/>
</dbReference>
<comment type="subcellular location">
    <subcellularLocation>
        <location evidence="1 7">Cell membrane</location>
        <topology evidence="1 7">Multi-pass membrane protein</topology>
    </subcellularLocation>
</comment>
<dbReference type="GO" id="GO:0071916">
    <property type="term" value="F:dipeptide transmembrane transporter activity"/>
    <property type="evidence" value="ECO:0007669"/>
    <property type="project" value="TreeGrafter"/>
</dbReference>
<keyword evidence="4 7" id="KW-0812">Transmembrane</keyword>